<dbReference type="VEuPathDB" id="TriTrypDB:TcCLB.508647.110"/>
<dbReference type="EMBL" id="PRFA01000028">
    <property type="protein sequence ID" value="PWU94049.1"/>
    <property type="molecule type" value="Genomic_DNA"/>
</dbReference>
<gene>
    <name evidence="1" type="ORF">C4B63_28g407c</name>
</gene>
<organism evidence="1 2">
    <name type="scientific">Trypanosoma cruzi</name>
    <dbReference type="NCBI Taxonomy" id="5693"/>
    <lineage>
        <taxon>Eukaryota</taxon>
        <taxon>Discoba</taxon>
        <taxon>Euglenozoa</taxon>
        <taxon>Kinetoplastea</taxon>
        <taxon>Metakinetoplastina</taxon>
        <taxon>Trypanosomatida</taxon>
        <taxon>Trypanosomatidae</taxon>
        <taxon>Trypanosoma</taxon>
        <taxon>Schizotrypanum</taxon>
    </lineage>
</organism>
<dbReference type="OrthoDB" id="270989at2759"/>
<evidence type="ECO:0000313" key="1">
    <source>
        <dbReference type="EMBL" id="PWU94049.1"/>
    </source>
</evidence>
<dbReference type="VEuPathDB" id="TriTrypDB:BCY84_02280"/>
<comment type="caution">
    <text evidence="1">The sequence shown here is derived from an EMBL/GenBank/DDBJ whole genome shotgun (WGS) entry which is preliminary data.</text>
</comment>
<reference evidence="1 2" key="1">
    <citation type="journal article" date="2018" name="Microb. Genom.">
        <title>Expanding an expanded genome: long-read sequencing of Trypanosoma cruzi.</title>
        <authorList>
            <person name="Berna L."/>
            <person name="Rodriguez M."/>
            <person name="Chiribao M.L."/>
            <person name="Parodi-Talice A."/>
            <person name="Pita S."/>
            <person name="Rijo G."/>
            <person name="Alvarez-Valin F."/>
            <person name="Robello C."/>
        </authorList>
    </citation>
    <scope>NUCLEOTIDE SEQUENCE [LARGE SCALE GENOMIC DNA]</scope>
    <source>
        <strain evidence="1 2">Dm28c</strain>
    </source>
</reference>
<dbReference type="VEuPathDB" id="TriTrypDB:TcG_00701"/>
<dbReference type="VEuPathDB" id="TriTrypDB:C4B63_28g407c"/>
<name>A0A2V2VCF4_TRYCR</name>
<dbReference type="AlphaFoldDB" id="A0A2V2VCF4"/>
<dbReference type="Proteomes" id="UP000246121">
    <property type="component" value="Unassembled WGS sequence"/>
</dbReference>
<proteinExistence type="predicted"/>
<protein>
    <submittedName>
        <fullName evidence="1">Putative Archaic Translocase of outer membrane 14 kDa subunit</fullName>
    </submittedName>
</protein>
<dbReference type="VEuPathDB" id="TriTrypDB:TcYC6_0081850"/>
<evidence type="ECO:0000313" key="2">
    <source>
        <dbReference type="Proteomes" id="UP000246121"/>
    </source>
</evidence>
<accession>A0A2V2VCF4</accession>
<sequence>MSPIYERFSEFAEKYRLVQAYRSSLGAAMTAWGWVQERMWPVYSTGLILSALFMLASANEKQILADHLYGSDVVLQKEREKTVEEARKLFREESVQGVKQVVWMLPSGEFRGEYKERYGNV</sequence>
<dbReference type="VEuPathDB" id="TriTrypDB:TcBrA4_0009290"/>
<dbReference type="VEuPathDB" id="TriTrypDB:C3747_11g1975c"/>